<keyword evidence="2" id="KW-1185">Reference proteome</keyword>
<reference evidence="1" key="1">
    <citation type="submission" date="2019-06" db="EMBL/GenBank/DDBJ databases">
        <authorList>
            <person name="Zheng W."/>
        </authorList>
    </citation>
    <scope>NUCLEOTIDE SEQUENCE</scope>
    <source>
        <strain evidence="1">QDHG01</strain>
    </source>
</reference>
<name>A0A8J8NBS3_HALGN</name>
<proteinExistence type="predicted"/>
<evidence type="ECO:0000313" key="2">
    <source>
        <dbReference type="Proteomes" id="UP000785679"/>
    </source>
</evidence>
<dbReference type="AlphaFoldDB" id="A0A8J8NBS3"/>
<protein>
    <submittedName>
        <fullName evidence="1">Uncharacterized protein</fullName>
    </submittedName>
</protein>
<gene>
    <name evidence="1" type="ORF">FGO68_gene5348</name>
</gene>
<organism evidence="1 2">
    <name type="scientific">Halteria grandinella</name>
    <dbReference type="NCBI Taxonomy" id="5974"/>
    <lineage>
        <taxon>Eukaryota</taxon>
        <taxon>Sar</taxon>
        <taxon>Alveolata</taxon>
        <taxon>Ciliophora</taxon>
        <taxon>Intramacronucleata</taxon>
        <taxon>Spirotrichea</taxon>
        <taxon>Stichotrichia</taxon>
        <taxon>Sporadotrichida</taxon>
        <taxon>Halteriidae</taxon>
        <taxon>Halteria</taxon>
    </lineage>
</organism>
<dbReference type="EMBL" id="RRYP01025489">
    <property type="protein sequence ID" value="TNV71949.1"/>
    <property type="molecule type" value="Genomic_DNA"/>
</dbReference>
<dbReference type="Proteomes" id="UP000785679">
    <property type="component" value="Unassembled WGS sequence"/>
</dbReference>
<accession>A0A8J8NBS3</accession>
<evidence type="ECO:0000313" key="1">
    <source>
        <dbReference type="EMBL" id="TNV71949.1"/>
    </source>
</evidence>
<comment type="caution">
    <text evidence="1">The sequence shown here is derived from an EMBL/GenBank/DDBJ whole genome shotgun (WGS) entry which is preliminary data.</text>
</comment>
<sequence>MIAASTLFLLMDFFYVCWIYQVQYKFPHYIKVHITKALFGFGGQMAAVLSANLKKVSGGMQRAARYVSQRQQPQ</sequence>